<keyword evidence="2" id="KW-1185">Reference proteome</keyword>
<dbReference type="PANTHER" id="PTHR14566:SF0">
    <property type="entry name" value="CELL CYCLE REGULATOR OF NON-HOMOLOGOUS END JOINING"/>
    <property type="match status" value="1"/>
</dbReference>
<dbReference type="Pfam" id="PF15325">
    <property type="entry name" value="MRI"/>
    <property type="match status" value="1"/>
</dbReference>
<proteinExistence type="predicted"/>
<dbReference type="InterPro" id="IPR028278">
    <property type="entry name" value="MRI"/>
</dbReference>
<evidence type="ECO:0000313" key="2">
    <source>
        <dbReference type="Proteomes" id="UP001652627"/>
    </source>
</evidence>
<sequence>MAAGGRRRLLPAWMAAAERPAAPPAPPPAARRRQRQAAAAPRAATVYCMNEAELVDVALGTLAEKLQREEAEEKAWYGSEEEQELPPTLSTPAGSAGSAEEGSDCNPGLPSPLGAGAEKTDPAEEEMRRWALVHPEGTE</sequence>
<feature type="compositionally biased region" description="Basic and acidic residues" evidence="1">
    <location>
        <begin position="118"/>
        <end position="129"/>
    </location>
</feature>
<dbReference type="PANTHER" id="PTHR14566">
    <property type="entry name" value="CELL CYCLE REGULATOR OF NON-HOMOLOGOUS END JOINING"/>
    <property type="match status" value="1"/>
</dbReference>
<accession>A0ABM4FSF9</accession>
<reference evidence="2" key="1">
    <citation type="submission" date="2025-05" db="UniProtKB">
        <authorList>
            <consortium name="RefSeq"/>
        </authorList>
    </citation>
    <scope>NUCLEOTIDE SEQUENCE [LARGE SCALE GENOMIC DNA]</scope>
</reference>
<gene>
    <name evidence="3" type="primary">CYREN</name>
</gene>
<feature type="region of interest" description="Disordered" evidence="1">
    <location>
        <begin position="69"/>
        <end position="139"/>
    </location>
</feature>
<dbReference type="GeneID" id="106488200"/>
<name>A0ABM4FSF9_9AVES</name>
<organism evidence="2 3">
    <name type="scientific">Apteryx mantelli</name>
    <name type="common">North Island brown kiwi</name>
    <dbReference type="NCBI Taxonomy" id="2696672"/>
    <lineage>
        <taxon>Eukaryota</taxon>
        <taxon>Metazoa</taxon>
        <taxon>Chordata</taxon>
        <taxon>Craniata</taxon>
        <taxon>Vertebrata</taxon>
        <taxon>Euteleostomi</taxon>
        <taxon>Archelosauria</taxon>
        <taxon>Archosauria</taxon>
        <taxon>Dinosauria</taxon>
        <taxon>Saurischia</taxon>
        <taxon>Theropoda</taxon>
        <taxon>Coelurosauria</taxon>
        <taxon>Aves</taxon>
        <taxon>Palaeognathae</taxon>
        <taxon>Apterygiformes</taxon>
        <taxon>Apterygidae</taxon>
        <taxon>Apteryx</taxon>
    </lineage>
</organism>
<protein>
    <submittedName>
        <fullName evidence="3">Cell cycle regulator of non-homologous end joining isoform X2</fullName>
    </submittedName>
</protein>
<reference evidence="3" key="2">
    <citation type="submission" date="2025-08" db="UniProtKB">
        <authorList>
            <consortium name="RefSeq"/>
        </authorList>
    </citation>
    <scope>IDENTIFICATION</scope>
    <source>
        <tissue evidence="3">Blood</tissue>
    </source>
</reference>
<evidence type="ECO:0000313" key="3">
    <source>
        <dbReference type="RefSeq" id="XP_067167893.1"/>
    </source>
</evidence>
<evidence type="ECO:0000256" key="1">
    <source>
        <dbReference type="SAM" id="MobiDB-lite"/>
    </source>
</evidence>
<dbReference type="Proteomes" id="UP001652627">
    <property type="component" value="Chromosome 1"/>
</dbReference>
<dbReference type="RefSeq" id="XP_067167893.1">
    <property type="nucleotide sequence ID" value="XM_067311792.1"/>
</dbReference>
<feature type="region of interest" description="Disordered" evidence="1">
    <location>
        <begin position="17"/>
        <end position="43"/>
    </location>
</feature>